<evidence type="ECO:0000256" key="2">
    <source>
        <dbReference type="ARBA" id="ARBA00022692"/>
    </source>
</evidence>
<dbReference type="InterPro" id="IPR018490">
    <property type="entry name" value="cNMP-bd_dom_sf"/>
</dbReference>
<accession>A0AAE0GBS1</accession>
<dbReference type="SMART" id="SM00100">
    <property type="entry name" value="cNMP"/>
    <property type="match status" value="3"/>
</dbReference>
<feature type="domain" description="Cyclic nucleotide-binding" evidence="8">
    <location>
        <begin position="1079"/>
        <end position="1199"/>
    </location>
</feature>
<feature type="region of interest" description="Disordered" evidence="6">
    <location>
        <begin position="2009"/>
        <end position="2044"/>
    </location>
</feature>
<dbReference type="GO" id="GO:0016020">
    <property type="term" value="C:membrane"/>
    <property type="evidence" value="ECO:0007669"/>
    <property type="project" value="UniProtKB-SubCell"/>
</dbReference>
<protein>
    <submittedName>
        <fullName evidence="10">Uncharacterized protein</fullName>
    </submittedName>
</protein>
<feature type="domain" description="Cyclic nucleotide-binding" evidence="8">
    <location>
        <begin position="948"/>
        <end position="1065"/>
    </location>
</feature>
<reference evidence="10 11" key="1">
    <citation type="journal article" date="2015" name="Genome Biol. Evol.">
        <title>Comparative Genomics of a Bacterivorous Green Alga Reveals Evolutionary Causalities and Consequences of Phago-Mixotrophic Mode of Nutrition.</title>
        <authorList>
            <person name="Burns J.A."/>
            <person name="Paasch A."/>
            <person name="Narechania A."/>
            <person name="Kim E."/>
        </authorList>
    </citation>
    <scope>NUCLEOTIDE SEQUENCE [LARGE SCALE GENOMIC DNA]</scope>
    <source>
        <strain evidence="10 11">PLY_AMNH</strain>
    </source>
</reference>
<dbReference type="InterPro" id="IPR036640">
    <property type="entry name" value="ABC1_TM_sf"/>
</dbReference>
<dbReference type="Gene3D" id="2.60.120.10">
    <property type="entry name" value="Jelly Rolls"/>
    <property type="match status" value="3"/>
</dbReference>
<dbReference type="SUPFAM" id="SSF90123">
    <property type="entry name" value="ABC transporter transmembrane region"/>
    <property type="match status" value="1"/>
</dbReference>
<dbReference type="SUPFAM" id="SSF52540">
    <property type="entry name" value="P-loop containing nucleoside triphosphate hydrolases"/>
    <property type="match status" value="1"/>
</dbReference>
<dbReference type="Gene3D" id="1.20.1560.10">
    <property type="entry name" value="ABC transporter type 1, transmembrane domain"/>
    <property type="match status" value="1"/>
</dbReference>
<dbReference type="SUPFAM" id="SSF51206">
    <property type="entry name" value="cAMP-binding domain-like"/>
    <property type="match status" value="3"/>
</dbReference>
<dbReference type="Pfam" id="PF00005">
    <property type="entry name" value="ABC_tran"/>
    <property type="match status" value="1"/>
</dbReference>
<dbReference type="GO" id="GO:0034040">
    <property type="term" value="F:ATPase-coupled lipid transmembrane transporter activity"/>
    <property type="evidence" value="ECO:0007669"/>
    <property type="project" value="TreeGrafter"/>
</dbReference>
<evidence type="ECO:0000256" key="4">
    <source>
        <dbReference type="ARBA" id="ARBA00023136"/>
    </source>
</evidence>
<dbReference type="Gene3D" id="3.40.50.300">
    <property type="entry name" value="P-loop containing nucleotide triphosphate hydrolases"/>
    <property type="match status" value="1"/>
</dbReference>
<feature type="transmembrane region" description="Helical" evidence="7">
    <location>
        <begin position="373"/>
        <end position="393"/>
    </location>
</feature>
<evidence type="ECO:0000259" key="9">
    <source>
        <dbReference type="PROSITE" id="PS50893"/>
    </source>
</evidence>
<keyword evidence="11" id="KW-1185">Reference proteome</keyword>
<dbReference type="InterPro" id="IPR011527">
    <property type="entry name" value="ABC1_TM_dom"/>
</dbReference>
<evidence type="ECO:0000256" key="7">
    <source>
        <dbReference type="SAM" id="Phobius"/>
    </source>
</evidence>
<evidence type="ECO:0000313" key="11">
    <source>
        <dbReference type="Proteomes" id="UP001190700"/>
    </source>
</evidence>
<evidence type="ECO:0000256" key="6">
    <source>
        <dbReference type="SAM" id="MobiDB-lite"/>
    </source>
</evidence>
<feature type="compositionally biased region" description="Acidic residues" evidence="6">
    <location>
        <begin position="2024"/>
        <end position="2034"/>
    </location>
</feature>
<keyword evidence="4 7" id="KW-0472">Membrane</keyword>
<dbReference type="PANTHER" id="PTHR24221">
    <property type="entry name" value="ATP-BINDING CASSETTE SUB-FAMILY B"/>
    <property type="match status" value="1"/>
</dbReference>
<dbReference type="PROSITE" id="PS50893">
    <property type="entry name" value="ABC_TRANSPORTER_2"/>
    <property type="match status" value="1"/>
</dbReference>
<dbReference type="EMBL" id="LGRX02007392">
    <property type="protein sequence ID" value="KAK3275128.1"/>
    <property type="molecule type" value="Genomic_DNA"/>
</dbReference>
<dbReference type="PROSITE" id="PS50096">
    <property type="entry name" value="IQ"/>
    <property type="match status" value="1"/>
</dbReference>
<dbReference type="Pfam" id="PF00664">
    <property type="entry name" value="ABC_membrane"/>
    <property type="match status" value="1"/>
</dbReference>
<feature type="region of interest" description="Disordered" evidence="6">
    <location>
        <begin position="2350"/>
        <end position="2376"/>
    </location>
</feature>
<dbReference type="Proteomes" id="UP001190700">
    <property type="component" value="Unassembled WGS sequence"/>
</dbReference>
<keyword evidence="2 7" id="KW-0812">Transmembrane</keyword>
<evidence type="ECO:0000256" key="1">
    <source>
        <dbReference type="ARBA" id="ARBA00004141"/>
    </source>
</evidence>
<sequence length="2459" mass="275793">MAPDLKAYLWNDMAFPVWAYGLTVTGGKQGNEVPVPPAILAGTIEEAMAGVVALMLGGRHMGSFGCLLPLFAVGLTSFARSVHQNDVEAEQEGRCALPATVQAKQQKVSLRVKELCRKTTVPLMGDVLAAGRCHEKQIVMVEFARSFVKYLLDRFNVPPRMRYEKVYPHKMLYHLMQLQVQKVAGMDEDARLLFYVTELSDTTKSVFGTSLEELWKDWRIMILSQEEKVAPMLLGKQRIYCTDLRTTAAMTLGDEEAEHDAGLHSASMQGIVAKAMSGIKLMSQMRFGMPGQDSKYTVDLWTTHDLEATHLSVIDIIKWFLRWWYINEHHALLRSVLLTILIAIARSFVAVIIPVIITLASEGESDGLDVEQWLLLSTCMVLCATSSILIAYCECQVKYDCPTGKEFIPSTQIHIVRHLTWLPQVYIDSMVVQDMLTTLETDLSILDKNFDYILACASNLLQVITSLGTLFYFAPLFATWCTLFFIPVVALFDVTLGPHVVEATEDLLEKNNEQQKNIEEVLYNVSARRILQLQNVQDHKLAEGASKMEASFDKLNDLMYRHMRTMAMMSNCVRSTGLLYAILQLSDTVNFPGSSLTLSDYLGMIVAVESFISVYIGGSGIADAKRHFTLSIIPLKKVLAILRLFPDPSQMQVSNYCTSMEKEEMLTPSGPINVELREVEYCFPGKELAVINPITATFSGQTAVIGRSGSGKTTLVRLISRMLQPSAGDIRVGGVPLNILDIANTVAVMEQEVLLFDTTIRENITIGCRRQFADDELEAMAKLCHLQADPSYMEMGLDFMVGVRGHKLSPRARQQLAMARVLIRNTPVVVLDEGVSSQEQHTQQEIGKSIQGLTYTPDKGDSAIVPSGEPEEKIPVMVVAFTYSQSFVRDWPNIAMLKGGNIVEMGEKDELLSRRGHFWSLICSQDGLKIENNQASVSCLRMASMWPFYGVNEADVLRPLTSVFMTTKLSEGDYLFKEDAPIDGYYILVDGYIEERRAQKKVKVWAMGDTSGEWALYEDCRKYKTTAWCRSPTATLLYLTRDVFQNLLAAIPVVREGLMGHFEKVADALAVPRLEGMWPFLGLQKEELEELRQEIVIEQVAEGADLWARPQRCDKLYIVAAGELTLTQVPYGTQPEDEMDFELHRKTVMGLGRSIGELQVLLDMHTMHVKDPIRARTIRARANSPVLVGTLTRDVLTRLQNTWPLEASETMSANLCCFEEFSCGNMLADLWPFATIGEEHFETLAAEFSLLAMSEGELILSIEHGHGLDFVYVLLRGEVTVSKKSGGQGDSNIDLLTYLSAGSIINEEALVAKGGFHLSQRAVNLQNLKKVKKVSAVLSQMLKKEDKDDEEMSMTEEDLDDELDALDLDMEPESPVGCAKRVRTTRQPFMESGSQVTTVETLQRCIVAKAPIDKLAETMRRLGSKRTFEDLRAMTQAYEHHKSREEALADLGLAYLSEDQVSVMLSLSEMHCLNNGEDVLEKARNGHTSISRAKSAPLTTKAHSKALTHFKRTQTYRNLEPNGSVFDKVEKTASLGSEAAAARSGSPDKERMGFGRTSLPPSVKLDLGEKPLQGNSGGSSGNEVEVQEEQKMVVVMNGALQAHTKEGASLTLERGACFKIGSAMSLGSLQEIPCAVAAVASGTTNSLQGKTVVLVFDLDIPVEGRKHQRALLEIEKAKRAKLLAEWVRLQHVTRQIKKYIGLVPRFHPRKYWREGFNLCREYLELEGLASRTKFISLVKQLKDTNRRQQKEEKLAKMDGGLLKDAVHSLEEQERKYLAVLEDRRSYAQGLHQEWSRYGTLEMDPYTIPPAPDLDLSMEFLHTWKSAMAEVKVARRAKMDELQKSLFELWDNFPETASEHKGRQTCRAAAVTAVPCAREFDLVVTEVQAMRDRLRPAIAQAVLECQELKRQLERHMEADEADEDQTVWEDSKGGPHEDLLNRLKTQLMKLRFASNVIQPLMSNKEKEAKQRERNAVIVTQRNFVKNLTEGKAALEAELRMSPMKGTSNLATSFSSEPMPLAWGDEGGDEEAEEAETSSNKEMPEEEVPAEEMLEQQAEMVQDNAMELGGRMQEIMQLQKELGERRQKWHTMVVRVELALEAMGSDRRQAAQMLEQWGGNVGDGEKGYSADTLRRCEEGLKRLEARVKIEHLKNDDLAGACRQKWTYLGVPFLQQEQELRQLRAGPRIDIHHQNLEAQIVLLQRAIDEKHTRQHRAALMIQVAFKGAKTREKMHNLRATLDEIRDMYQLTYPGEWEQRYETFRKTVPVLDDLHSIDEVVKVIMKEQRYLECHHMMHKMEHMVKLWQKLKIGEEETGMYKLISHAFSQNEHGSLPHATDVIISEATRLEALLEDRKSKKKKGGPSSPKSASMTTRTESVMEGSLVTETSAGSFTGRIEDSLKATRHLTMADDANYGVDVPKASIAIASVQAAQYLPLDTLAEGEVDDDLSQLAAGPVLKQTG</sequence>
<evidence type="ECO:0000313" key="10">
    <source>
        <dbReference type="EMBL" id="KAK3275128.1"/>
    </source>
</evidence>
<feature type="domain" description="Cyclic nucleotide-binding" evidence="8">
    <location>
        <begin position="1262"/>
        <end position="1325"/>
    </location>
</feature>
<proteinExistence type="predicted"/>
<dbReference type="InterPro" id="IPR039421">
    <property type="entry name" value="Type_1_exporter"/>
</dbReference>
<dbReference type="CDD" id="cd00038">
    <property type="entry name" value="CAP_ED"/>
    <property type="match status" value="1"/>
</dbReference>
<gene>
    <name evidence="10" type="ORF">CYMTET_16729</name>
</gene>
<feature type="transmembrane region" description="Helical" evidence="7">
    <location>
        <begin position="336"/>
        <end position="361"/>
    </location>
</feature>
<dbReference type="InterPro" id="IPR014710">
    <property type="entry name" value="RmlC-like_jellyroll"/>
</dbReference>
<dbReference type="PANTHER" id="PTHR24221:SF654">
    <property type="entry name" value="ATP-BINDING CASSETTE SUB-FAMILY B MEMBER 6"/>
    <property type="match status" value="1"/>
</dbReference>
<dbReference type="InterPro" id="IPR027417">
    <property type="entry name" value="P-loop_NTPase"/>
</dbReference>
<feature type="coiled-coil region" evidence="5">
    <location>
        <begin position="1897"/>
        <end position="1924"/>
    </location>
</feature>
<feature type="transmembrane region" description="Helical" evidence="7">
    <location>
        <begin position="470"/>
        <end position="492"/>
    </location>
</feature>
<keyword evidence="3 7" id="KW-1133">Transmembrane helix</keyword>
<dbReference type="GO" id="GO:0016887">
    <property type="term" value="F:ATP hydrolysis activity"/>
    <property type="evidence" value="ECO:0007669"/>
    <property type="project" value="InterPro"/>
</dbReference>
<dbReference type="InterPro" id="IPR003439">
    <property type="entry name" value="ABC_transporter-like_ATP-bd"/>
</dbReference>
<evidence type="ECO:0000256" key="5">
    <source>
        <dbReference type="SAM" id="Coils"/>
    </source>
</evidence>
<keyword evidence="5" id="KW-0175">Coiled coil</keyword>
<evidence type="ECO:0000256" key="3">
    <source>
        <dbReference type="ARBA" id="ARBA00022989"/>
    </source>
</evidence>
<comment type="caution">
    <text evidence="10">The sequence shown here is derived from an EMBL/GenBank/DDBJ whole genome shotgun (WGS) entry which is preliminary data.</text>
</comment>
<dbReference type="GO" id="GO:0140359">
    <property type="term" value="F:ABC-type transporter activity"/>
    <property type="evidence" value="ECO:0007669"/>
    <property type="project" value="InterPro"/>
</dbReference>
<dbReference type="GO" id="GO:0005524">
    <property type="term" value="F:ATP binding"/>
    <property type="evidence" value="ECO:0007669"/>
    <property type="project" value="InterPro"/>
</dbReference>
<name>A0AAE0GBS1_9CHLO</name>
<feature type="region of interest" description="Disordered" evidence="6">
    <location>
        <begin position="1537"/>
        <end position="1583"/>
    </location>
</feature>
<comment type="subcellular location">
    <subcellularLocation>
        <location evidence="1">Membrane</location>
        <topology evidence="1">Multi-pass membrane protein</topology>
    </subcellularLocation>
</comment>
<evidence type="ECO:0000259" key="8">
    <source>
        <dbReference type="PROSITE" id="PS50042"/>
    </source>
</evidence>
<feature type="domain" description="ABC transporter" evidence="9">
    <location>
        <begin position="674"/>
        <end position="924"/>
    </location>
</feature>
<dbReference type="PROSITE" id="PS50042">
    <property type="entry name" value="CNMP_BINDING_3"/>
    <property type="match status" value="3"/>
</dbReference>
<organism evidence="10 11">
    <name type="scientific">Cymbomonas tetramitiformis</name>
    <dbReference type="NCBI Taxonomy" id="36881"/>
    <lineage>
        <taxon>Eukaryota</taxon>
        <taxon>Viridiplantae</taxon>
        <taxon>Chlorophyta</taxon>
        <taxon>Pyramimonadophyceae</taxon>
        <taxon>Pyramimonadales</taxon>
        <taxon>Pyramimonadaceae</taxon>
        <taxon>Cymbomonas</taxon>
    </lineage>
</organism>
<dbReference type="InterPro" id="IPR000595">
    <property type="entry name" value="cNMP-bd_dom"/>
</dbReference>